<feature type="transmembrane region" description="Helical" evidence="1">
    <location>
        <begin position="20"/>
        <end position="38"/>
    </location>
</feature>
<evidence type="ECO:0000313" key="2">
    <source>
        <dbReference type="EMBL" id="EYB88755.1"/>
    </source>
</evidence>
<gene>
    <name evidence="2" type="primary">Acey_s0242.g3437</name>
    <name evidence="2" type="ORF">Y032_0242g3437</name>
</gene>
<dbReference type="AlphaFoldDB" id="A0A016SDN1"/>
<keyword evidence="3" id="KW-1185">Reference proteome</keyword>
<protein>
    <submittedName>
        <fullName evidence="2">Uncharacterized protein</fullName>
    </submittedName>
</protein>
<evidence type="ECO:0000313" key="3">
    <source>
        <dbReference type="Proteomes" id="UP000024635"/>
    </source>
</evidence>
<reference evidence="3" key="1">
    <citation type="journal article" date="2015" name="Nat. Genet.">
        <title>The genome and transcriptome of the zoonotic hookworm Ancylostoma ceylanicum identify infection-specific gene families.</title>
        <authorList>
            <person name="Schwarz E.M."/>
            <person name="Hu Y."/>
            <person name="Antoshechkin I."/>
            <person name="Miller M.M."/>
            <person name="Sternberg P.W."/>
            <person name="Aroian R.V."/>
        </authorList>
    </citation>
    <scope>NUCLEOTIDE SEQUENCE</scope>
    <source>
        <strain evidence="3">HY135</strain>
    </source>
</reference>
<keyword evidence="1" id="KW-0472">Membrane</keyword>
<dbReference type="EMBL" id="JARK01001578">
    <property type="protein sequence ID" value="EYB88755.1"/>
    <property type="molecule type" value="Genomic_DNA"/>
</dbReference>
<keyword evidence="1" id="KW-1133">Transmembrane helix</keyword>
<comment type="caution">
    <text evidence="2">The sequence shown here is derived from an EMBL/GenBank/DDBJ whole genome shotgun (WGS) entry which is preliminary data.</text>
</comment>
<dbReference type="Proteomes" id="UP000024635">
    <property type="component" value="Unassembled WGS sequence"/>
</dbReference>
<organism evidence="2 3">
    <name type="scientific">Ancylostoma ceylanicum</name>
    <dbReference type="NCBI Taxonomy" id="53326"/>
    <lineage>
        <taxon>Eukaryota</taxon>
        <taxon>Metazoa</taxon>
        <taxon>Ecdysozoa</taxon>
        <taxon>Nematoda</taxon>
        <taxon>Chromadorea</taxon>
        <taxon>Rhabditida</taxon>
        <taxon>Rhabditina</taxon>
        <taxon>Rhabditomorpha</taxon>
        <taxon>Strongyloidea</taxon>
        <taxon>Ancylostomatidae</taxon>
        <taxon>Ancylostomatinae</taxon>
        <taxon>Ancylostoma</taxon>
    </lineage>
</organism>
<evidence type="ECO:0000256" key="1">
    <source>
        <dbReference type="SAM" id="Phobius"/>
    </source>
</evidence>
<keyword evidence="1" id="KW-0812">Transmembrane</keyword>
<sequence>MEMVDRLAEQHSDDLLKRKVIGIVTFFGSVLSRGVFPLKGSPQLSHFQKTCKLSCPPCIVDGWKAGVEVNRETIGSTKILGTLSLNLPFLPETLIHVQLTFSVTHLFNTYSIICFFSQDYNNQTQPVGLWLSEIDKRSITLHPDPDAFVSYQEQNRNYCNVSIVYVKAFCSLKVSH</sequence>
<proteinExistence type="predicted"/>
<accession>A0A016SDN1</accession>
<name>A0A016SDN1_9BILA</name>